<dbReference type="EMBL" id="HBIX01034289">
    <property type="protein sequence ID" value="CAE0729617.1"/>
    <property type="molecule type" value="Transcribed_RNA"/>
</dbReference>
<sequence length="265" mass="27803">MNAITETMNCSRRVSIGCMMMALVAMTMMKCVVGFSPVVSIRSNTKSSSNLNYVPAREDDFVEGDVSAGGVGLARDSAIKIVGDIKHKPGKADSFPKDLLRYNNLLPVDEATVQSALKSAGSTILCTGQGVELYKAPGQTTNKEVYQGPKEAVKDAITTAASAMESETLVFNFLGGDDLMLGEVMDACGELVLALDIATKANISFNSVSHKSIPSGTCTVTATTVGGSAGDSLSGAEKAIAQGEVYSRDGTWYTLEESDLNTANE</sequence>
<accession>A0A7S4EQX2</accession>
<gene>
    <name evidence="1" type="ORF">PAUS00366_LOCUS22402</name>
</gene>
<proteinExistence type="predicted"/>
<dbReference type="AlphaFoldDB" id="A0A7S4EQX2"/>
<name>A0A7S4EQX2_9STRA</name>
<organism evidence="1">
    <name type="scientific">Pseudo-nitzschia australis</name>
    <dbReference type="NCBI Taxonomy" id="44445"/>
    <lineage>
        <taxon>Eukaryota</taxon>
        <taxon>Sar</taxon>
        <taxon>Stramenopiles</taxon>
        <taxon>Ochrophyta</taxon>
        <taxon>Bacillariophyta</taxon>
        <taxon>Bacillariophyceae</taxon>
        <taxon>Bacillariophycidae</taxon>
        <taxon>Bacillariales</taxon>
        <taxon>Bacillariaceae</taxon>
        <taxon>Pseudo-nitzschia</taxon>
    </lineage>
</organism>
<protein>
    <submittedName>
        <fullName evidence="1">Uncharacterized protein</fullName>
    </submittedName>
</protein>
<reference evidence="1" key="1">
    <citation type="submission" date="2021-01" db="EMBL/GenBank/DDBJ databases">
        <authorList>
            <person name="Corre E."/>
            <person name="Pelletier E."/>
            <person name="Niang G."/>
            <person name="Scheremetjew M."/>
            <person name="Finn R."/>
            <person name="Kale V."/>
            <person name="Holt S."/>
            <person name="Cochrane G."/>
            <person name="Meng A."/>
            <person name="Brown T."/>
            <person name="Cohen L."/>
        </authorList>
    </citation>
    <scope>NUCLEOTIDE SEQUENCE</scope>
    <source>
        <strain evidence="1">10249 10 AB</strain>
    </source>
</reference>
<evidence type="ECO:0000313" key="1">
    <source>
        <dbReference type="EMBL" id="CAE0729617.1"/>
    </source>
</evidence>